<comment type="subcellular location">
    <subcellularLocation>
        <location evidence="1">Membrane</location>
        <topology evidence="1">Multi-pass membrane protein</topology>
    </subcellularLocation>
</comment>
<dbReference type="PANTHER" id="PTHR23504">
    <property type="entry name" value="MAJOR FACILITATOR SUPERFAMILY DOMAIN-CONTAINING PROTEIN 10"/>
    <property type="match status" value="1"/>
</dbReference>
<keyword evidence="4 6" id="KW-1133">Transmembrane helix</keyword>
<evidence type="ECO:0000256" key="4">
    <source>
        <dbReference type="ARBA" id="ARBA00022989"/>
    </source>
</evidence>
<evidence type="ECO:0000313" key="9">
    <source>
        <dbReference type="EMBL" id="CAL4801275.1"/>
    </source>
</evidence>
<dbReference type="InterPro" id="IPR005829">
    <property type="entry name" value="Sugar_transporter_CS"/>
</dbReference>
<evidence type="ECO:0000313" key="8">
    <source>
        <dbReference type="EMBL" id="CAI4013963.1"/>
    </source>
</evidence>
<dbReference type="EMBL" id="CAMXCT010006112">
    <property type="protein sequence ID" value="CAI4013963.1"/>
    <property type="molecule type" value="Genomic_DNA"/>
</dbReference>
<protein>
    <submittedName>
        <fullName evidence="9">Tetracycline resistance protein, class A (TetA(A))</fullName>
    </submittedName>
</protein>
<feature type="transmembrane region" description="Helical" evidence="6">
    <location>
        <begin position="186"/>
        <end position="208"/>
    </location>
</feature>
<dbReference type="Gene3D" id="1.20.1250.20">
    <property type="entry name" value="MFS general substrate transporter like domains"/>
    <property type="match status" value="1"/>
</dbReference>
<evidence type="ECO:0000256" key="1">
    <source>
        <dbReference type="ARBA" id="ARBA00004141"/>
    </source>
</evidence>
<feature type="transmembrane region" description="Helical" evidence="6">
    <location>
        <begin position="6"/>
        <end position="28"/>
    </location>
</feature>
<comment type="caution">
    <text evidence="8">The sequence shown here is derived from an EMBL/GenBank/DDBJ whole genome shotgun (WGS) entry which is preliminary data.</text>
</comment>
<organism evidence="8">
    <name type="scientific">Cladocopium goreaui</name>
    <dbReference type="NCBI Taxonomy" id="2562237"/>
    <lineage>
        <taxon>Eukaryota</taxon>
        <taxon>Sar</taxon>
        <taxon>Alveolata</taxon>
        <taxon>Dinophyceae</taxon>
        <taxon>Suessiales</taxon>
        <taxon>Symbiodiniaceae</taxon>
        <taxon>Cladocopium</taxon>
    </lineage>
</organism>
<feature type="transmembrane region" description="Helical" evidence="6">
    <location>
        <begin position="282"/>
        <end position="299"/>
    </location>
</feature>
<keyword evidence="2" id="KW-0813">Transport</keyword>
<dbReference type="GO" id="GO:0022857">
    <property type="term" value="F:transmembrane transporter activity"/>
    <property type="evidence" value="ECO:0007669"/>
    <property type="project" value="InterPro"/>
</dbReference>
<accession>A0A9P1GI28</accession>
<feature type="transmembrane region" description="Helical" evidence="6">
    <location>
        <begin position="138"/>
        <end position="157"/>
    </location>
</feature>
<dbReference type="EMBL" id="CAMXCT020006112">
    <property type="protein sequence ID" value="CAL1167338.1"/>
    <property type="molecule type" value="Genomic_DNA"/>
</dbReference>
<dbReference type="InterPro" id="IPR020846">
    <property type="entry name" value="MFS_dom"/>
</dbReference>
<dbReference type="SUPFAM" id="SSF103473">
    <property type="entry name" value="MFS general substrate transporter"/>
    <property type="match status" value="1"/>
</dbReference>
<dbReference type="PANTHER" id="PTHR23504:SF15">
    <property type="entry name" value="MAJOR FACILITATOR SUPERFAMILY (MFS) PROFILE DOMAIN-CONTAINING PROTEIN"/>
    <property type="match status" value="1"/>
</dbReference>
<dbReference type="GO" id="GO:0016020">
    <property type="term" value="C:membrane"/>
    <property type="evidence" value="ECO:0007669"/>
    <property type="project" value="UniProtKB-SubCell"/>
</dbReference>
<reference evidence="8" key="1">
    <citation type="submission" date="2022-10" db="EMBL/GenBank/DDBJ databases">
        <authorList>
            <person name="Chen Y."/>
            <person name="Dougan E. K."/>
            <person name="Chan C."/>
            <person name="Rhodes N."/>
            <person name="Thang M."/>
        </authorList>
    </citation>
    <scope>NUCLEOTIDE SEQUENCE</scope>
</reference>
<keyword evidence="10" id="KW-1185">Reference proteome</keyword>
<dbReference type="PROSITE" id="PS00216">
    <property type="entry name" value="SUGAR_TRANSPORT_1"/>
    <property type="match status" value="1"/>
</dbReference>
<dbReference type="PRINTS" id="PR01035">
    <property type="entry name" value="TCRTETA"/>
</dbReference>
<name>A0A9P1GI28_9DINO</name>
<feature type="transmembrane region" description="Helical" evidence="6">
    <location>
        <begin position="220"/>
        <end position="241"/>
    </location>
</feature>
<evidence type="ECO:0000256" key="6">
    <source>
        <dbReference type="SAM" id="Phobius"/>
    </source>
</evidence>
<feature type="transmembrane region" description="Helical" evidence="6">
    <location>
        <begin position="40"/>
        <end position="59"/>
    </location>
</feature>
<dbReference type="InterPro" id="IPR001958">
    <property type="entry name" value="Tet-R_TetA/multi-R_MdtG-like"/>
</dbReference>
<dbReference type="PROSITE" id="PS50850">
    <property type="entry name" value="MFS"/>
    <property type="match status" value="1"/>
</dbReference>
<dbReference type="InterPro" id="IPR011701">
    <property type="entry name" value="MFS"/>
</dbReference>
<gene>
    <name evidence="8" type="ORF">C1SCF055_LOCUS38896</name>
</gene>
<dbReference type="InterPro" id="IPR036259">
    <property type="entry name" value="MFS_trans_sf"/>
</dbReference>
<feature type="domain" description="Major facilitator superfamily (MFS) profile" evidence="7">
    <location>
        <begin position="1"/>
        <end position="369"/>
    </location>
</feature>
<keyword evidence="3 6" id="KW-0812">Transmembrane</keyword>
<keyword evidence="5 6" id="KW-0472">Membrane</keyword>
<dbReference type="AlphaFoldDB" id="A0A9P1GI28"/>
<reference evidence="9 10" key="2">
    <citation type="submission" date="2024-05" db="EMBL/GenBank/DDBJ databases">
        <authorList>
            <person name="Chen Y."/>
            <person name="Shah S."/>
            <person name="Dougan E. K."/>
            <person name="Thang M."/>
            <person name="Chan C."/>
        </authorList>
    </citation>
    <scope>NUCLEOTIDE SEQUENCE [LARGE SCALE GENOMIC DNA]</scope>
</reference>
<feature type="transmembrane region" description="Helical" evidence="6">
    <location>
        <begin position="338"/>
        <end position="364"/>
    </location>
</feature>
<dbReference type="EMBL" id="CAMXCT030006112">
    <property type="protein sequence ID" value="CAL4801275.1"/>
    <property type="molecule type" value="Genomic_DNA"/>
</dbReference>
<feature type="transmembrane region" description="Helical" evidence="6">
    <location>
        <begin position="65"/>
        <end position="86"/>
    </location>
</feature>
<dbReference type="OrthoDB" id="440553at2759"/>
<dbReference type="Proteomes" id="UP001152797">
    <property type="component" value="Unassembled WGS sequence"/>
</dbReference>
<dbReference type="Pfam" id="PF07690">
    <property type="entry name" value="MFS_1"/>
    <property type="match status" value="1"/>
</dbReference>
<evidence type="ECO:0000259" key="7">
    <source>
        <dbReference type="PROSITE" id="PS50850"/>
    </source>
</evidence>
<evidence type="ECO:0000256" key="3">
    <source>
        <dbReference type="ARBA" id="ARBA00022692"/>
    </source>
</evidence>
<evidence type="ECO:0000313" key="10">
    <source>
        <dbReference type="Proteomes" id="UP001152797"/>
    </source>
</evidence>
<evidence type="ECO:0000256" key="2">
    <source>
        <dbReference type="ARBA" id="ARBA00022448"/>
    </source>
</evidence>
<proteinExistence type="predicted"/>
<sequence>MAKGCHAFHYAMISSAYAASQMISSPILGMLSERIGRRPILLGGLATTSVVYLLMANVTTVFQLLLARATLGFLSGAAAVEVAFVADLTSKTDRVDWVNMQTRLQSAGCLLGPAIGGMVAPYSRADNDATMRFEFEHLCYAISILVMLNFLIGIRFFTCPPSIHKAVAMPQSPQSDRPKRFVSSYFLKQSTMILLLVCFLDAFSLAVSDGPEAFFLHDKFGFAAAQQATFMMTCSASSLIWGSLAPYVIGLCPANVVCMLFSLFSAAAMVLMSMTRYCWTPYVYAILFGSSVTIVEVASKTTLVGQLVPEKKQGAVYGMERGLLNLGFSLGPPVGGSIYQFSLGLPYMVSACCLCVSSLVYLMLPSRSRGQPLLPEDDDEGGSREALEHWSNQAPLPAKRIGAVIVAERARRVYFVCPELYEAYRNNNRNLVRRHSGGELPGSSSAFAALRSNTIGEPLSQVLDRQERQVSLGDEVVRYSDPDLNKLSDSQAGHIAVLYNVADGASIRRGDRPLLIVGMTSLPSRLEGACAALNSIIAQSMKPDRLILSLPRKSLREGRSYELPKILVTLLTEHKTWMEVHWMEEDFGPGTKLLGVADWFQKKLGQPVEGDMLMLLDDDHHYLPHAIGDLWQRQQSLGVGYVSSFFAYFFRGIMVPQGADIVALPLEFSTLRSLQDFHRRFVLGDSAAFLVDDLWCAMFYFLRGKEVRSFREDVIARGLETIYTRTANASVEALMDLEGTARRDRAMLQCFQGLLHRLLAASDGLAFGGEMAVMRLRRLAQEVHQADRRIDELSRWLSQGAASCDSRLVHQAEQELGKLRNLYLGC</sequence>
<evidence type="ECO:0000256" key="5">
    <source>
        <dbReference type="ARBA" id="ARBA00023136"/>
    </source>
</evidence>
<feature type="transmembrane region" description="Helical" evidence="6">
    <location>
        <begin position="247"/>
        <end position="270"/>
    </location>
</feature>